<dbReference type="NCBIfam" id="TIGR00383">
    <property type="entry name" value="corA"/>
    <property type="match status" value="1"/>
</dbReference>
<keyword evidence="4 8" id="KW-1003">Cell membrane</keyword>
<dbReference type="EMBL" id="QFFZ01000037">
    <property type="protein sequence ID" value="TEB09826.1"/>
    <property type="molecule type" value="Genomic_DNA"/>
</dbReference>
<feature type="transmembrane region" description="Helical" evidence="8">
    <location>
        <begin position="282"/>
        <end position="302"/>
    </location>
</feature>
<dbReference type="GO" id="GO:0005886">
    <property type="term" value="C:plasma membrane"/>
    <property type="evidence" value="ECO:0007669"/>
    <property type="project" value="UniProtKB-SubCell"/>
</dbReference>
<dbReference type="Proteomes" id="UP000297597">
    <property type="component" value="Unassembled WGS sequence"/>
</dbReference>
<protein>
    <recommendedName>
        <fullName evidence="8">Magnesium transport protein CorA</fullName>
    </recommendedName>
</protein>
<evidence type="ECO:0000313" key="10">
    <source>
        <dbReference type="Proteomes" id="UP000297597"/>
    </source>
</evidence>
<dbReference type="SUPFAM" id="SSF144083">
    <property type="entry name" value="Magnesium transport protein CorA, transmembrane region"/>
    <property type="match status" value="1"/>
</dbReference>
<evidence type="ECO:0000256" key="4">
    <source>
        <dbReference type="ARBA" id="ARBA00022475"/>
    </source>
</evidence>
<evidence type="ECO:0000256" key="1">
    <source>
        <dbReference type="ARBA" id="ARBA00004651"/>
    </source>
</evidence>
<evidence type="ECO:0000256" key="6">
    <source>
        <dbReference type="ARBA" id="ARBA00022989"/>
    </source>
</evidence>
<feature type="transmembrane region" description="Helical" evidence="8">
    <location>
        <begin position="250"/>
        <end position="270"/>
    </location>
</feature>
<dbReference type="AlphaFoldDB" id="A0A4Y7RLX8"/>
<dbReference type="GO" id="GO:0015095">
    <property type="term" value="F:magnesium ion transmembrane transporter activity"/>
    <property type="evidence" value="ECO:0007669"/>
    <property type="project" value="UniProtKB-UniRule"/>
</dbReference>
<organism evidence="9 10">
    <name type="scientific">Pelotomaculum propionicicum</name>
    <dbReference type="NCBI Taxonomy" id="258475"/>
    <lineage>
        <taxon>Bacteria</taxon>
        <taxon>Bacillati</taxon>
        <taxon>Bacillota</taxon>
        <taxon>Clostridia</taxon>
        <taxon>Eubacteriales</taxon>
        <taxon>Desulfotomaculaceae</taxon>
        <taxon>Pelotomaculum</taxon>
    </lineage>
</organism>
<evidence type="ECO:0000256" key="3">
    <source>
        <dbReference type="ARBA" id="ARBA00022448"/>
    </source>
</evidence>
<keyword evidence="5 8" id="KW-0812">Transmembrane</keyword>
<comment type="similarity">
    <text evidence="2 8">Belongs to the CorA metal ion transporter (MIT) (TC 1.A.35) family.</text>
</comment>
<comment type="function">
    <text evidence="8">Mediates influx of magnesium ions.</text>
</comment>
<dbReference type="InterPro" id="IPR045861">
    <property type="entry name" value="CorA_cytoplasmic_dom"/>
</dbReference>
<keyword evidence="7 8" id="KW-0472">Membrane</keyword>
<dbReference type="FunFam" id="1.20.58.340:FF:000012">
    <property type="entry name" value="Magnesium transport protein CorA"/>
    <property type="match status" value="1"/>
</dbReference>
<sequence>MENIDEYLLYKDKPGVKWINVEGLHQVEVIAKIGEIYGFHPLVQEDILNTGHRPKLEDYGNFVYIILKVLSFDRKTGKVITEQASLVLGPNYVLSFLENDVDIFDPLKERIRSGLGRIRRMGVDYLFYALIDAIVDNYFIVLENLGERIEFLEERLVTNPSPVTLNSIHRLKTGMLFLAKSVWPLREIIGGLERGDSPLIKESTGIYLRDVYDHAIQASDTIETYRDMITGMLDIYLSSINNRIGEVMKVLTVIATIFIPLTFIVGIYGMNFEYMPELKWRWGYPMVWLIMITVGVFMGVYFRKRKWL</sequence>
<evidence type="ECO:0000256" key="5">
    <source>
        <dbReference type="ARBA" id="ARBA00022692"/>
    </source>
</evidence>
<comment type="subcellular location">
    <subcellularLocation>
        <location evidence="1">Cell membrane</location>
        <topology evidence="1">Multi-pass membrane protein</topology>
    </subcellularLocation>
    <subcellularLocation>
        <location evidence="8">Membrane</location>
        <topology evidence="8">Multi-pass membrane protein</topology>
    </subcellularLocation>
</comment>
<dbReference type="Gene3D" id="3.30.460.20">
    <property type="entry name" value="CorA soluble domain-like"/>
    <property type="match status" value="1"/>
</dbReference>
<evidence type="ECO:0000256" key="2">
    <source>
        <dbReference type="ARBA" id="ARBA00009765"/>
    </source>
</evidence>
<dbReference type="RefSeq" id="WP_243119861.1">
    <property type="nucleotide sequence ID" value="NZ_QFFZ01000037.1"/>
</dbReference>
<dbReference type="InterPro" id="IPR045863">
    <property type="entry name" value="CorA_TM1_TM2"/>
</dbReference>
<accession>A0A4Y7RLX8</accession>
<dbReference type="SUPFAM" id="SSF143865">
    <property type="entry name" value="CorA soluble domain-like"/>
    <property type="match status" value="1"/>
</dbReference>
<dbReference type="Pfam" id="PF01544">
    <property type="entry name" value="CorA"/>
    <property type="match status" value="1"/>
</dbReference>
<keyword evidence="8" id="KW-0406">Ion transport</keyword>
<keyword evidence="3 8" id="KW-0813">Transport</keyword>
<proteinExistence type="inferred from homology"/>
<dbReference type="InterPro" id="IPR004488">
    <property type="entry name" value="Mg/Co-transport_prot_CorA"/>
</dbReference>
<comment type="caution">
    <text evidence="9">The sequence shown here is derived from an EMBL/GenBank/DDBJ whole genome shotgun (WGS) entry which is preliminary data.</text>
</comment>
<dbReference type="GO" id="GO:0050897">
    <property type="term" value="F:cobalt ion binding"/>
    <property type="evidence" value="ECO:0007669"/>
    <property type="project" value="TreeGrafter"/>
</dbReference>
<reference evidence="9 10" key="1">
    <citation type="journal article" date="2018" name="Environ. Microbiol.">
        <title>Novel energy conservation strategies and behaviour of Pelotomaculum schinkii driving syntrophic propionate catabolism.</title>
        <authorList>
            <person name="Hidalgo-Ahumada C.A.P."/>
            <person name="Nobu M.K."/>
            <person name="Narihiro T."/>
            <person name="Tamaki H."/>
            <person name="Liu W.T."/>
            <person name="Kamagata Y."/>
            <person name="Stams A.J.M."/>
            <person name="Imachi H."/>
            <person name="Sousa D.Z."/>
        </authorList>
    </citation>
    <scope>NUCLEOTIDE SEQUENCE [LARGE SCALE GENOMIC DNA]</scope>
    <source>
        <strain evidence="9 10">MGP</strain>
    </source>
</reference>
<keyword evidence="6 8" id="KW-1133">Transmembrane helix</keyword>
<dbReference type="PANTHER" id="PTHR46494">
    <property type="entry name" value="CORA FAMILY METAL ION TRANSPORTER (EUROFUNG)"/>
    <property type="match status" value="1"/>
</dbReference>
<evidence type="ECO:0000313" key="9">
    <source>
        <dbReference type="EMBL" id="TEB09826.1"/>
    </source>
</evidence>
<gene>
    <name evidence="9" type="primary">corA_2</name>
    <name evidence="8" type="synonym">corA</name>
    <name evidence="9" type="ORF">Pmgp_02827</name>
</gene>
<dbReference type="CDD" id="cd12828">
    <property type="entry name" value="TmCorA-like_1"/>
    <property type="match status" value="1"/>
</dbReference>
<evidence type="ECO:0000256" key="7">
    <source>
        <dbReference type="ARBA" id="ARBA00023136"/>
    </source>
</evidence>
<dbReference type="Gene3D" id="1.20.58.340">
    <property type="entry name" value="Magnesium transport protein CorA, transmembrane region"/>
    <property type="match status" value="2"/>
</dbReference>
<dbReference type="InterPro" id="IPR002523">
    <property type="entry name" value="MgTranspt_CorA/ZnTranspt_ZntB"/>
</dbReference>
<dbReference type="PANTHER" id="PTHR46494:SF1">
    <property type="entry name" value="CORA FAMILY METAL ION TRANSPORTER (EUROFUNG)"/>
    <property type="match status" value="1"/>
</dbReference>
<keyword evidence="8" id="KW-0460">Magnesium</keyword>
<keyword evidence="10" id="KW-1185">Reference proteome</keyword>
<dbReference type="GO" id="GO:0015087">
    <property type="term" value="F:cobalt ion transmembrane transporter activity"/>
    <property type="evidence" value="ECO:0007669"/>
    <property type="project" value="UniProtKB-UniRule"/>
</dbReference>
<dbReference type="GO" id="GO:0000287">
    <property type="term" value="F:magnesium ion binding"/>
    <property type="evidence" value="ECO:0007669"/>
    <property type="project" value="TreeGrafter"/>
</dbReference>
<name>A0A4Y7RLX8_9FIRM</name>
<evidence type="ECO:0000256" key="8">
    <source>
        <dbReference type="RuleBase" id="RU362010"/>
    </source>
</evidence>